<dbReference type="AlphaFoldDB" id="A0A133KFF2"/>
<dbReference type="PROSITE" id="PS51385">
    <property type="entry name" value="YJEF_N"/>
    <property type="match status" value="1"/>
</dbReference>
<keyword evidence="1" id="KW-0413">Isomerase</keyword>
<evidence type="ECO:0000256" key="1">
    <source>
        <dbReference type="HAMAP-Rule" id="MF_01966"/>
    </source>
</evidence>
<reference evidence="4" key="1">
    <citation type="submission" date="2016-01" db="EMBL/GenBank/DDBJ databases">
        <authorList>
            <person name="Mitreva M."/>
            <person name="Pepin K.H."/>
            <person name="Mihindukulasuriya K.A."/>
            <person name="Fulton R."/>
            <person name="Fronick C."/>
            <person name="O'Laughlin M."/>
            <person name="Miner T."/>
            <person name="Herter B."/>
            <person name="Rosa B.A."/>
            <person name="Cordes M."/>
            <person name="Tomlinson C."/>
            <person name="Wollam A."/>
            <person name="Palsikar V.B."/>
            <person name="Mardis E.R."/>
            <person name="Wilson R.K."/>
        </authorList>
    </citation>
    <scope>NUCLEOTIDE SEQUENCE [LARGE SCALE GENOMIC DNA]</scope>
    <source>
        <strain evidence="4">MJR8151</strain>
    </source>
</reference>
<comment type="similarity">
    <text evidence="1">Belongs to the NnrE/AIBP family.</text>
</comment>
<dbReference type="Gene3D" id="3.40.50.10260">
    <property type="entry name" value="YjeF N-terminal domain"/>
    <property type="match status" value="1"/>
</dbReference>
<dbReference type="GO" id="GO:0046872">
    <property type="term" value="F:metal ion binding"/>
    <property type="evidence" value="ECO:0007669"/>
    <property type="project" value="UniProtKB-KW"/>
</dbReference>
<dbReference type="GO" id="GO:0000166">
    <property type="term" value="F:nucleotide binding"/>
    <property type="evidence" value="ECO:0007669"/>
    <property type="project" value="UniProtKB-KW"/>
</dbReference>
<dbReference type="STRING" id="33036.HMPREF3200_00827"/>
<dbReference type="EC" id="5.1.99.6" evidence="1"/>
<evidence type="ECO:0000313" key="4">
    <source>
        <dbReference type="Proteomes" id="UP000070383"/>
    </source>
</evidence>
<feature type="binding site" evidence="1">
    <location>
        <position position="56"/>
    </location>
    <ligand>
        <name>K(+)</name>
        <dbReference type="ChEBI" id="CHEBI:29103"/>
    </ligand>
</feature>
<comment type="caution">
    <text evidence="1">Lacks conserved residue(s) required for the propagation of feature annotation.</text>
</comment>
<dbReference type="SUPFAM" id="SSF64153">
    <property type="entry name" value="YjeF N-terminal domain-like"/>
    <property type="match status" value="1"/>
</dbReference>
<evidence type="ECO:0000259" key="2">
    <source>
        <dbReference type="PROSITE" id="PS51385"/>
    </source>
</evidence>
<dbReference type="InterPro" id="IPR036652">
    <property type="entry name" value="YjeF_N_dom_sf"/>
</dbReference>
<dbReference type="GO" id="GO:0052856">
    <property type="term" value="F:NAD(P)HX epimerase activity"/>
    <property type="evidence" value="ECO:0007669"/>
    <property type="project" value="UniProtKB-UniRule"/>
</dbReference>
<protein>
    <recommendedName>
        <fullName evidence="1">NAD(P)H-hydrate epimerase</fullName>
        <ecNumber evidence="1">5.1.99.6</ecNumber>
    </recommendedName>
    <alternativeName>
        <fullName evidence="1">NAD(P)HX epimerase</fullName>
    </alternativeName>
</protein>
<evidence type="ECO:0000313" key="3">
    <source>
        <dbReference type="EMBL" id="KWZ78292.1"/>
    </source>
</evidence>
<gene>
    <name evidence="1" type="primary">nnrE</name>
    <name evidence="3" type="ORF">HMPREF3200_00827</name>
</gene>
<comment type="cofactor">
    <cofactor evidence="1">
        <name>K(+)</name>
        <dbReference type="ChEBI" id="CHEBI:29103"/>
    </cofactor>
    <text evidence="1">Binds 1 potassium ion per subunit.</text>
</comment>
<comment type="catalytic activity">
    <reaction evidence="1">
        <text>(6R)-NADPHX = (6S)-NADPHX</text>
        <dbReference type="Rhea" id="RHEA:32227"/>
        <dbReference type="ChEBI" id="CHEBI:64076"/>
        <dbReference type="ChEBI" id="CHEBI:64077"/>
        <dbReference type="EC" id="5.1.99.6"/>
    </reaction>
</comment>
<dbReference type="Pfam" id="PF03853">
    <property type="entry name" value="YjeF_N"/>
    <property type="match status" value="1"/>
</dbReference>
<feature type="binding site" evidence="1">
    <location>
        <position position="163"/>
    </location>
    <ligand>
        <name>K(+)</name>
        <dbReference type="ChEBI" id="CHEBI:29103"/>
    </ligand>
</feature>
<keyword evidence="1" id="KW-0547">Nucleotide-binding</keyword>
<feature type="binding site" evidence="1">
    <location>
        <position position="160"/>
    </location>
    <ligand>
        <name>(6S)-NADPHX</name>
        <dbReference type="ChEBI" id="CHEBI:64076"/>
    </ligand>
</feature>
<accession>A0A133KFF2</accession>
<dbReference type="InterPro" id="IPR004443">
    <property type="entry name" value="YjeF_N_dom"/>
</dbReference>
<keyword evidence="4" id="KW-1185">Reference proteome</keyword>
<feature type="binding site" evidence="1">
    <location>
        <begin position="131"/>
        <end position="137"/>
    </location>
    <ligand>
        <name>(6S)-NADPHX</name>
        <dbReference type="ChEBI" id="CHEBI:64076"/>
    </ligand>
</feature>
<keyword evidence="1" id="KW-0630">Potassium</keyword>
<dbReference type="OrthoDB" id="9806925at2"/>
<name>A0A133KFF2_9FIRM</name>
<organism evidence="3 4">
    <name type="scientific">Anaerococcus tetradius</name>
    <dbReference type="NCBI Taxonomy" id="33036"/>
    <lineage>
        <taxon>Bacteria</taxon>
        <taxon>Bacillati</taxon>
        <taxon>Bacillota</taxon>
        <taxon>Tissierellia</taxon>
        <taxon>Tissierellales</taxon>
        <taxon>Peptoniphilaceae</taxon>
        <taxon>Anaerococcus</taxon>
    </lineage>
</organism>
<sequence length="219" mass="24184">MLVVDKDQMKKIDQYAINILKVPSICLVERAALAVLKNINLEVRSTFAIVVGCGNNGADGLALARNLLAMGKYVEIYIVGNMDKATEDFKQNLEACKRLTDKIYPIVSIEDLSNMEKNLEEVSTIVEGLFGTGLNRTIQGVPAYVIALINRCLKYTISIDLPSGLDASTGKKWGEVVDCDLIVSMQLMKKGIYERINLREKCLVEDIGIPQKAIDAVMK</sequence>
<dbReference type="EMBL" id="LRPM01000029">
    <property type="protein sequence ID" value="KWZ78292.1"/>
    <property type="molecule type" value="Genomic_DNA"/>
</dbReference>
<comment type="function">
    <text evidence="1">Catalyzes the epimerization of the S- and R-forms of NAD(P)HX, a damaged form of NAD(P)H that is a result of enzymatic or heat-dependent hydration. This is a prerequisite for the S-specific NAD(P)H-hydrate dehydratase to allow the repair of both epimers of NAD(P)HX.</text>
</comment>
<proteinExistence type="inferred from homology"/>
<feature type="domain" description="YjeF N-terminal" evidence="2">
    <location>
        <begin position="9"/>
        <end position="215"/>
    </location>
</feature>
<dbReference type="HAMAP" id="MF_01966">
    <property type="entry name" value="NADHX_epimerase"/>
    <property type="match status" value="1"/>
</dbReference>
<dbReference type="NCBIfam" id="TIGR00197">
    <property type="entry name" value="yjeF_nterm"/>
    <property type="match status" value="1"/>
</dbReference>
<keyword evidence="1" id="KW-0521">NADP</keyword>
<dbReference type="PATRIC" id="fig|33036.3.peg.820"/>
<dbReference type="Proteomes" id="UP000070383">
    <property type="component" value="Unassembled WGS sequence"/>
</dbReference>
<comment type="caution">
    <text evidence="3">The sequence shown here is derived from an EMBL/GenBank/DDBJ whole genome shotgun (WGS) entry which is preliminary data.</text>
</comment>
<comment type="catalytic activity">
    <reaction evidence="1">
        <text>(6R)-NADHX = (6S)-NADHX</text>
        <dbReference type="Rhea" id="RHEA:32215"/>
        <dbReference type="ChEBI" id="CHEBI:64074"/>
        <dbReference type="ChEBI" id="CHEBI:64075"/>
        <dbReference type="EC" id="5.1.99.6"/>
    </reaction>
</comment>
<feature type="binding site" evidence="1">
    <location>
        <begin position="55"/>
        <end position="59"/>
    </location>
    <ligand>
        <name>(6S)-NADPHX</name>
        <dbReference type="ChEBI" id="CHEBI:64076"/>
    </ligand>
</feature>
<keyword evidence="1" id="KW-0520">NAD</keyword>
<keyword evidence="1" id="KW-0479">Metal-binding</keyword>
<dbReference type="RefSeq" id="WP_004836418.1">
    <property type="nucleotide sequence ID" value="NZ_CAMPNK010000025.1"/>
</dbReference>